<sequence>MTFALSYDGRRFCGVSNSETGEVSDQTVFHYFQDGDILRADYAGGDVLRGTMIGLVLPDGGLEFHYQHLNRAREVRIGRCVSRPEILPDGRIRLHESWQWLDGDRQTGTSVVEELPGS</sequence>
<dbReference type="RefSeq" id="WP_192533260.1">
    <property type="nucleotide sequence ID" value="NZ_JACZHT010000001.1"/>
</dbReference>
<reference evidence="1" key="1">
    <citation type="submission" date="2020-10" db="EMBL/GenBank/DDBJ databases">
        <title>Genome sequence of the unusual species of purple photosynthetic bacteria, Phaeovibrio sulfidiphilus DSM 23193, type strain.</title>
        <authorList>
            <person name="Kyndt J.A."/>
            <person name="Meyer T.E."/>
        </authorList>
    </citation>
    <scope>NUCLEOTIDE SEQUENCE</scope>
    <source>
        <strain evidence="1">DSM 23193</strain>
    </source>
</reference>
<keyword evidence="2" id="KW-1185">Reference proteome</keyword>
<name>A0A8J6YXB9_9PROT</name>
<dbReference type="EMBL" id="JACZHT010000001">
    <property type="protein sequence ID" value="MBE1236398.1"/>
    <property type="molecule type" value="Genomic_DNA"/>
</dbReference>
<protein>
    <submittedName>
        <fullName evidence="1">N-acetylglutamate synthase</fullName>
    </submittedName>
</protein>
<comment type="caution">
    <text evidence="1">The sequence shown here is derived from an EMBL/GenBank/DDBJ whole genome shotgun (WGS) entry which is preliminary data.</text>
</comment>
<accession>A0A8J6YXB9</accession>
<organism evidence="1 2">
    <name type="scientific">Phaeovibrio sulfidiphilus</name>
    <dbReference type="NCBI Taxonomy" id="1220600"/>
    <lineage>
        <taxon>Bacteria</taxon>
        <taxon>Pseudomonadati</taxon>
        <taxon>Pseudomonadota</taxon>
        <taxon>Alphaproteobacteria</taxon>
        <taxon>Rhodospirillales</taxon>
        <taxon>Rhodospirillaceae</taxon>
        <taxon>Phaeovibrio</taxon>
    </lineage>
</organism>
<evidence type="ECO:0000313" key="2">
    <source>
        <dbReference type="Proteomes" id="UP000631034"/>
    </source>
</evidence>
<dbReference type="Proteomes" id="UP000631034">
    <property type="component" value="Unassembled WGS sequence"/>
</dbReference>
<proteinExistence type="predicted"/>
<evidence type="ECO:0000313" key="1">
    <source>
        <dbReference type="EMBL" id="MBE1236398.1"/>
    </source>
</evidence>
<dbReference type="InterPro" id="IPR058595">
    <property type="entry name" value="Avidin-like"/>
</dbReference>
<dbReference type="Pfam" id="PF26421">
    <property type="entry name" value="Avidin_like"/>
    <property type="match status" value="1"/>
</dbReference>
<dbReference type="AlphaFoldDB" id="A0A8J6YXB9"/>
<gene>
    <name evidence="1" type="ORF">IHV25_01850</name>
</gene>